<comment type="cofactor">
    <cofactor evidence="8">
        <name>[2Fe-2S] cluster</name>
        <dbReference type="ChEBI" id="CHEBI:190135"/>
    </cofactor>
</comment>
<dbReference type="eggNOG" id="COG1905">
    <property type="taxonomic scope" value="Bacteria"/>
</dbReference>
<keyword evidence="12" id="KW-1185">Reference proteome</keyword>
<dbReference type="Gene3D" id="3.40.30.10">
    <property type="entry name" value="Glutaredoxin"/>
    <property type="match status" value="1"/>
</dbReference>
<dbReference type="PANTHER" id="PTHR10371:SF3">
    <property type="entry name" value="NADH DEHYDROGENASE [UBIQUINONE] FLAVOPROTEIN 2, MITOCHONDRIAL"/>
    <property type="match status" value="1"/>
</dbReference>
<dbReference type="InterPro" id="IPR036249">
    <property type="entry name" value="Thioredoxin-like_sf"/>
</dbReference>
<dbReference type="GO" id="GO:0031090">
    <property type="term" value="C:organelle membrane"/>
    <property type="evidence" value="ECO:0007669"/>
    <property type="project" value="UniProtKB-ARBA"/>
</dbReference>
<feature type="compositionally biased region" description="Basic and acidic residues" evidence="10">
    <location>
        <begin position="258"/>
        <end position="269"/>
    </location>
</feature>
<keyword evidence="4" id="KW-1278">Translocase</keyword>
<dbReference type="AlphaFoldDB" id="A0A062U1Y5"/>
<evidence type="ECO:0008006" key="13">
    <source>
        <dbReference type="Google" id="ProtNLM"/>
    </source>
</evidence>
<dbReference type="GO" id="GO:0098796">
    <property type="term" value="C:membrane protein complex"/>
    <property type="evidence" value="ECO:0007669"/>
    <property type="project" value="UniProtKB-ARBA"/>
</dbReference>
<protein>
    <recommendedName>
        <fullName evidence="13">NADH dehydrogenase subunit E</fullName>
    </recommendedName>
</protein>
<dbReference type="RefSeq" id="WP_034826626.1">
    <property type="nucleotide sequence ID" value="NZ_AWFA01000023.1"/>
</dbReference>
<evidence type="ECO:0000256" key="2">
    <source>
        <dbReference type="ARBA" id="ARBA00022714"/>
    </source>
</evidence>
<dbReference type="FunFam" id="1.10.10.1590:FF:000001">
    <property type="entry name" value="NADH-quinone oxidoreductase subunit E"/>
    <property type="match status" value="1"/>
</dbReference>
<dbReference type="GO" id="GO:1902494">
    <property type="term" value="C:catalytic complex"/>
    <property type="evidence" value="ECO:0007669"/>
    <property type="project" value="UniProtKB-ARBA"/>
</dbReference>
<dbReference type="STRING" id="1280941.HY2_01960"/>
<dbReference type="NCBIfam" id="TIGR01958">
    <property type="entry name" value="nuoE_fam"/>
    <property type="match status" value="1"/>
</dbReference>
<dbReference type="GO" id="GO:0003954">
    <property type="term" value="F:NADH dehydrogenase activity"/>
    <property type="evidence" value="ECO:0007669"/>
    <property type="project" value="TreeGrafter"/>
</dbReference>
<keyword evidence="2" id="KW-0001">2Fe-2S</keyword>
<dbReference type="InterPro" id="IPR042128">
    <property type="entry name" value="NuoE_dom"/>
</dbReference>
<reference evidence="11 12" key="1">
    <citation type="submission" date="2013-04" db="EMBL/GenBank/DDBJ databases">
        <title>Hyphomonas sp. T24B3 Genome Sequencing.</title>
        <authorList>
            <person name="Lai Q."/>
            <person name="Shao Z."/>
        </authorList>
    </citation>
    <scope>NUCLEOTIDE SEQUENCE [LARGE SCALE GENOMIC DNA]</scope>
    <source>
        <strain evidence="11 12">T24B3</strain>
    </source>
</reference>
<dbReference type="InterPro" id="IPR041921">
    <property type="entry name" value="NuoE_N"/>
</dbReference>
<keyword evidence="7" id="KW-0520">NAD</keyword>
<feature type="region of interest" description="Disordered" evidence="10">
    <location>
        <begin position="341"/>
        <end position="365"/>
    </location>
</feature>
<evidence type="ECO:0000256" key="4">
    <source>
        <dbReference type="ARBA" id="ARBA00022967"/>
    </source>
</evidence>
<keyword evidence="5" id="KW-0408">Iron</keyword>
<accession>A0A062U1Y5</accession>
<dbReference type="GO" id="GO:0022804">
    <property type="term" value="F:active transmembrane transporter activity"/>
    <property type="evidence" value="ECO:0007669"/>
    <property type="project" value="UniProtKB-ARBA"/>
</dbReference>
<keyword evidence="3" id="KW-0479">Metal-binding</keyword>
<dbReference type="Gene3D" id="1.10.10.1590">
    <property type="entry name" value="NADH-quinone oxidoreductase subunit E"/>
    <property type="match status" value="1"/>
</dbReference>
<dbReference type="CDD" id="cd03064">
    <property type="entry name" value="TRX_Fd_NuoE"/>
    <property type="match status" value="1"/>
</dbReference>
<dbReference type="PANTHER" id="PTHR10371">
    <property type="entry name" value="NADH DEHYDROGENASE UBIQUINONE FLAVOPROTEIN 2, MITOCHONDRIAL"/>
    <property type="match status" value="1"/>
</dbReference>
<dbReference type="GO" id="GO:0051537">
    <property type="term" value="F:2 iron, 2 sulfur cluster binding"/>
    <property type="evidence" value="ECO:0007669"/>
    <property type="project" value="UniProtKB-KW"/>
</dbReference>
<sequence>MALRRFDLEAGGDTFAFKPETEEKIAFWRGKYPAEKQRSAVIPLLWLAQKDNDGWLSEPAMREVADRLEMPYIRVYEVATFYTMFRLQPVGKYHIQLCGTTPCQLRGAESLKEVCKKEIGNPMYVTDDGRLSWEEVECLGACVNAPMVQINDDYYEDLTEDSFQKIIGKLKNGVEAQAGPQVDRINSAPEGGTAILTDPALFDGSRNEVSRLPNLAEEKEADAPDVSPAGKPEESAPTNTKREVPEKSNTGETTLISNKEKEELVGERPETVEVTADGQDDLKRIKGIGPKNEDALNELGIATFKQIAAWTPENVDWVEDYMSFPGRIEREDWIGQAKTLAEGGETEFSKRVDAGDVPSSQDDED</sequence>
<dbReference type="GO" id="GO:0008324">
    <property type="term" value="F:monoatomic cation transmembrane transporter activity"/>
    <property type="evidence" value="ECO:0007669"/>
    <property type="project" value="UniProtKB-ARBA"/>
</dbReference>
<proteinExistence type="inferred from homology"/>
<dbReference type="NCBIfam" id="NF005724">
    <property type="entry name" value="PRK07539.1-4"/>
    <property type="match status" value="1"/>
</dbReference>
<evidence type="ECO:0000313" key="11">
    <source>
        <dbReference type="EMBL" id="RAN30917.1"/>
    </source>
</evidence>
<dbReference type="FunFam" id="3.40.30.10:FF:000022">
    <property type="entry name" value="NADH dehydrogenase flavoprotein 2, mitochondrial"/>
    <property type="match status" value="1"/>
</dbReference>
<evidence type="ECO:0000256" key="10">
    <source>
        <dbReference type="SAM" id="MobiDB-lite"/>
    </source>
</evidence>
<dbReference type="GO" id="GO:0022890">
    <property type="term" value="F:inorganic cation transmembrane transporter activity"/>
    <property type="evidence" value="ECO:0007669"/>
    <property type="project" value="UniProtKB-ARBA"/>
</dbReference>
<evidence type="ECO:0000256" key="7">
    <source>
        <dbReference type="ARBA" id="ARBA00023027"/>
    </source>
</evidence>
<dbReference type="InterPro" id="IPR002023">
    <property type="entry name" value="NuoE-like"/>
</dbReference>
<feature type="compositionally biased region" description="Polar residues" evidence="10">
    <location>
        <begin position="247"/>
        <end position="257"/>
    </location>
</feature>
<name>A0A062U1Y5_9PROT</name>
<keyword evidence="6" id="KW-0411">Iron-sulfur</keyword>
<comment type="catalytic activity">
    <reaction evidence="9">
        <text>a quinone + NADH + 5 H(+)(in) = a quinol + NAD(+) + 4 H(+)(out)</text>
        <dbReference type="Rhea" id="RHEA:57888"/>
        <dbReference type="ChEBI" id="CHEBI:15378"/>
        <dbReference type="ChEBI" id="CHEBI:24646"/>
        <dbReference type="ChEBI" id="CHEBI:57540"/>
        <dbReference type="ChEBI" id="CHEBI:57945"/>
        <dbReference type="ChEBI" id="CHEBI:132124"/>
    </reaction>
</comment>
<dbReference type="GO" id="GO:0098662">
    <property type="term" value="P:inorganic cation transmembrane transport"/>
    <property type="evidence" value="ECO:0007669"/>
    <property type="project" value="UniProtKB-ARBA"/>
</dbReference>
<dbReference type="eggNOG" id="COG3743">
    <property type="taxonomic scope" value="Bacteria"/>
</dbReference>
<evidence type="ECO:0000256" key="8">
    <source>
        <dbReference type="ARBA" id="ARBA00034078"/>
    </source>
</evidence>
<evidence type="ECO:0000256" key="1">
    <source>
        <dbReference type="ARBA" id="ARBA00010643"/>
    </source>
</evidence>
<feature type="region of interest" description="Disordered" evidence="10">
    <location>
        <begin position="181"/>
        <end position="269"/>
    </location>
</feature>
<dbReference type="GO" id="GO:0046872">
    <property type="term" value="F:metal ion binding"/>
    <property type="evidence" value="ECO:0007669"/>
    <property type="project" value="UniProtKB-KW"/>
</dbReference>
<comment type="similarity">
    <text evidence="1">Belongs to the complex I 24 kDa subunit family.</text>
</comment>
<evidence type="ECO:0000256" key="6">
    <source>
        <dbReference type="ARBA" id="ARBA00023014"/>
    </source>
</evidence>
<evidence type="ECO:0000313" key="12">
    <source>
        <dbReference type="Proteomes" id="UP000249123"/>
    </source>
</evidence>
<dbReference type="Proteomes" id="UP000249123">
    <property type="component" value="Unassembled WGS sequence"/>
</dbReference>
<dbReference type="OrthoDB" id="9807941at2"/>
<evidence type="ECO:0000256" key="3">
    <source>
        <dbReference type="ARBA" id="ARBA00022723"/>
    </source>
</evidence>
<dbReference type="SUPFAM" id="SSF52833">
    <property type="entry name" value="Thioredoxin-like"/>
    <property type="match status" value="1"/>
</dbReference>
<dbReference type="PROSITE" id="PS01099">
    <property type="entry name" value="COMPLEX1_24K"/>
    <property type="match status" value="1"/>
</dbReference>
<organism evidence="11 12">
    <name type="scientific">Hyphomonas pacifica</name>
    <dbReference type="NCBI Taxonomy" id="1280941"/>
    <lineage>
        <taxon>Bacteria</taxon>
        <taxon>Pseudomonadati</taxon>
        <taxon>Pseudomonadota</taxon>
        <taxon>Alphaproteobacteria</taxon>
        <taxon>Hyphomonadales</taxon>
        <taxon>Hyphomonadaceae</taxon>
        <taxon>Hyphomonas</taxon>
    </lineage>
</organism>
<gene>
    <name evidence="11" type="ORF">HY3_04785</name>
</gene>
<comment type="caution">
    <text evidence="11">The sequence shown here is derived from an EMBL/GenBank/DDBJ whole genome shotgun (WGS) entry which is preliminary data.</text>
</comment>
<evidence type="ECO:0000256" key="9">
    <source>
        <dbReference type="ARBA" id="ARBA00047712"/>
    </source>
</evidence>
<dbReference type="Pfam" id="PF01257">
    <property type="entry name" value="2Fe-2S_thioredx"/>
    <property type="match status" value="1"/>
</dbReference>
<dbReference type="GO" id="GO:0031967">
    <property type="term" value="C:organelle envelope"/>
    <property type="evidence" value="ECO:0007669"/>
    <property type="project" value="UniProtKB-ARBA"/>
</dbReference>
<dbReference type="Gene3D" id="1.10.150.20">
    <property type="entry name" value="5' to 3' exonuclease, C-terminal subdomain"/>
    <property type="match status" value="1"/>
</dbReference>
<dbReference type="EMBL" id="AWFB01000067">
    <property type="protein sequence ID" value="RAN30917.1"/>
    <property type="molecule type" value="Genomic_DNA"/>
</dbReference>
<evidence type="ECO:0000256" key="5">
    <source>
        <dbReference type="ARBA" id="ARBA00023004"/>
    </source>
</evidence>